<reference evidence="1" key="1">
    <citation type="submission" date="2023-10" db="EMBL/GenBank/DDBJ databases">
        <authorList>
            <person name="Rodriguez Cubillos JULIANA M."/>
            <person name="De Vega J."/>
        </authorList>
    </citation>
    <scope>NUCLEOTIDE SEQUENCE</scope>
</reference>
<dbReference type="Proteomes" id="UP001177021">
    <property type="component" value="Unassembled WGS sequence"/>
</dbReference>
<comment type="caution">
    <text evidence="1">The sequence shown here is derived from an EMBL/GenBank/DDBJ whole genome shotgun (WGS) entry which is preliminary data.</text>
</comment>
<name>A0ACB0JCJ7_TRIPR</name>
<accession>A0ACB0JCJ7</accession>
<dbReference type="EMBL" id="CASHSV030000034">
    <property type="protein sequence ID" value="CAJ2642726.1"/>
    <property type="molecule type" value="Genomic_DNA"/>
</dbReference>
<evidence type="ECO:0000313" key="1">
    <source>
        <dbReference type="EMBL" id="CAJ2642726.1"/>
    </source>
</evidence>
<organism evidence="1 2">
    <name type="scientific">Trifolium pratense</name>
    <name type="common">Red clover</name>
    <dbReference type="NCBI Taxonomy" id="57577"/>
    <lineage>
        <taxon>Eukaryota</taxon>
        <taxon>Viridiplantae</taxon>
        <taxon>Streptophyta</taxon>
        <taxon>Embryophyta</taxon>
        <taxon>Tracheophyta</taxon>
        <taxon>Spermatophyta</taxon>
        <taxon>Magnoliopsida</taxon>
        <taxon>eudicotyledons</taxon>
        <taxon>Gunneridae</taxon>
        <taxon>Pentapetalae</taxon>
        <taxon>rosids</taxon>
        <taxon>fabids</taxon>
        <taxon>Fabales</taxon>
        <taxon>Fabaceae</taxon>
        <taxon>Papilionoideae</taxon>
        <taxon>50 kb inversion clade</taxon>
        <taxon>NPAAA clade</taxon>
        <taxon>Hologalegina</taxon>
        <taxon>IRL clade</taxon>
        <taxon>Trifolieae</taxon>
        <taxon>Trifolium</taxon>
    </lineage>
</organism>
<evidence type="ECO:0000313" key="2">
    <source>
        <dbReference type="Proteomes" id="UP001177021"/>
    </source>
</evidence>
<proteinExistence type="predicted"/>
<protein>
    <submittedName>
        <fullName evidence="1">Uncharacterized protein</fullName>
    </submittedName>
</protein>
<keyword evidence="2" id="KW-1185">Reference proteome</keyword>
<sequence>MLYEKDTFGAVIVDVLDTETDDIRHSDRYIGFIAFPNIVLWCLDEYENIREDATDSHLKDVENDGFFSILAKPKVGELAKSFLWEPFLPVPFLPVYIYLSISCKFCLSYNNLMLHSLVSLHSINVTSMTKIHISMR</sequence>
<gene>
    <name evidence="1" type="ORF">MILVUS5_LOCUS12152</name>
</gene>